<dbReference type="EMBL" id="LJCR01002007">
    <property type="protein sequence ID" value="KPV49385.1"/>
    <property type="molecule type" value="Genomic_DNA"/>
</dbReference>
<feature type="chain" id="PRO_5006156764" evidence="1">
    <location>
        <begin position="25"/>
        <end position="64"/>
    </location>
</feature>
<organism evidence="2 3">
    <name type="scientific">Kouleothrix aurantiaca</name>
    <dbReference type="NCBI Taxonomy" id="186479"/>
    <lineage>
        <taxon>Bacteria</taxon>
        <taxon>Bacillati</taxon>
        <taxon>Chloroflexota</taxon>
        <taxon>Chloroflexia</taxon>
        <taxon>Chloroflexales</taxon>
        <taxon>Roseiflexineae</taxon>
        <taxon>Roseiflexaceae</taxon>
        <taxon>Kouleothrix</taxon>
    </lineage>
</organism>
<name>A0A0P9EYX6_9CHLR</name>
<evidence type="ECO:0000313" key="3">
    <source>
        <dbReference type="Proteomes" id="UP000050509"/>
    </source>
</evidence>
<evidence type="ECO:0000313" key="2">
    <source>
        <dbReference type="EMBL" id="KPV49385.1"/>
    </source>
</evidence>
<gene>
    <name evidence="2" type="ORF">SE17_32955</name>
</gene>
<keyword evidence="1" id="KW-0732">Signal</keyword>
<accession>A0A0P9EYX6</accession>
<keyword evidence="3" id="KW-1185">Reference proteome</keyword>
<proteinExistence type="predicted"/>
<feature type="signal peptide" evidence="1">
    <location>
        <begin position="1"/>
        <end position="24"/>
    </location>
</feature>
<evidence type="ECO:0000256" key="1">
    <source>
        <dbReference type="SAM" id="SignalP"/>
    </source>
</evidence>
<protein>
    <submittedName>
        <fullName evidence="2">Uncharacterized protein</fullName>
    </submittedName>
</protein>
<dbReference type="AlphaFoldDB" id="A0A0P9EYX6"/>
<sequence>MYTAYFAPAGAVAGMLAITSSVWPAPIASAITVRANGSAAPSVASTVWRRPSAPIESGCTLAFT</sequence>
<reference evidence="2 3" key="1">
    <citation type="submission" date="2015-09" db="EMBL/GenBank/DDBJ databases">
        <title>Draft genome sequence of Kouleothrix aurantiaca JCM 19913.</title>
        <authorList>
            <person name="Hemp J."/>
        </authorList>
    </citation>
    <scope>NUCLEOTIDE SEQUENCE [LARGE SCALE GENOMIC DNA]</scope>
    <source>
        <strain evidence="2 3">COM-B</strain>
    </source>
</reference>
<dbReference type="Proteomes" id="UP000050509">
    <property type="component" value="Unassembled WGS sequence"/>
</dbReference>
<comment type="caution">
    <text evidence="2">The sequence shown here is derived from an EMBL/GenBank/DDBJ whole genome shotgun (WGS) entry which is preliminary data.</text>
</comment>